<protein>
    <submittedName>
        <fullName evidence="2">DUF808 domain-containing protein</fullName>
    </submittedName>
</protein>
<dbReference type="EMBL" id="CP116346">
    <property type="protein sequence ID" value="WIT12505.1"/>
    <property type="molecule type" value="Genomic_DNA"/>
</dbReference>
<feature type="transmembrane region" description="Helical" evidence="1">
    <location>
        <begin position="175"/>
        <end position="197"/>
    </location>
</feature>
<evidence type="ECO:0000313" key="3">
    <source>
        <dbReference type="Proteomes" id="UP001177769"/>
    </source>
</evidence>
<keyword evidence="1" id="KW-0472">Membrane</keyword>
<feature type="transmembrane region" description="Helical" evidence="1">
    <location>
        <begin position="71"/>
        <end position="100"/>
    </location>
</feature>
<organism evidence="2 3">
    <name type="scientific">Paucibacter sediminis</name>
    <dbReference type="NCBI Taxonomy" id="3019553"/>
    <lineage>
        <taxon>Bacteria</taxon>
        <taxon>Pseudomonadati</taxon>
        <taxon>Pseudomonadota</taxon>
        <taxon>Betaproteobacteria</taxon>
        <taxon>Burkholderiales</taxon>
        <taxon>Sphaerotilaceae</taxon>
        <taxon>Roseateles</taxon>
    </lineage>
</organism>
<dbReference type="GO" id="GO:0005886">
    <property type="term" value="C:plasma membrane"/>
    <property type="evidence" value="ECO:0007669"/>
    <property type="project" value="TreeGrafter"/>
</dbReference>
<dbReference type="PANTHER" id="PTHR30503:SF3">
    <property type="entry name" value="INNER MEMBRANE PROTEIN YEDI"/>
    <property type="match status" value="1"/>
</dbReference>
<feature type="transmembrane region" description="Helical" evidence="1">
    <location>
        <begin position="282"/>
        <end position="302"/>
    </location>
</feature>
<reference evidence="2" key="1">
    <citation type="submission" date="2023-01" db="EMBL/GenBank/DDBJ databases">
        <title>Whole genome sequence of Paucibacter sp. S2-9 isolated from pond sediment.</title>
        <authorList>
            <person name="Jung J.Y."/>
        </authorList>
    </citation>
    <scope>NUCLEOTIDE SEQUENCE</scope>
    <source>
        <strain evidence="2">S2-9</strain>
    </source>
</reference>
<dbReference type="PIRSF" id="PIRSF016660">
    <property type="entry name" value="YedI"/>
    <property type="match status" value="1"/>
</dbReference>
<dbReference type="KEGG" id="pais:PFX98_02560"/>
<dbReference type="InterPro" id="IPR008526">
    <property type="entry name" value="YedI"/>
</dbReference>
<keyword evidence="3" id="KW-1185">Reference proteome</keyword>
<evidence type="ECO:0000256" key="1">
    <source>
        <dbReference type="SAM" id="Phobius"/>
    </source>
</evidence>
<dbReference type="RefSeq" id="WP_285233603.1">
    <property type="nucleotide sequence ID" value="NZ_CP116346.1"/>
</dbReference>
<dbReference type="PANTHER" id="PTHR30503">
    <property type="entry name" value="INNER MEMBRANE PROTEIN YEDI"/>
    <property type="match status" value="1"/>
</dbReference>
<proteinExistence type="predicted"/>
<dbReference type="Proteomes" id="UP001177769">
    <property type="component" value="Chromosome"/>
</dbReference>
<gene>
    <name evidence="2" type="ORF">PFX98_02560</name>
</gene>
<name>A0AA95NE43_9BURK</name>
<sequence length="312" mass="32097">MAGSSLLTLIDDIATLLDDVAFLSKMAAQKTAGVLGDDLALNAQQVSGVAAERELPVVWAVAKGSLRNKAILVPAALAISATLPWAVTPLLMVGGAYLCFEGFEKIAHQFLHGEDDVAHERALAEALMDPAVDLLALERERIQGAIRTDFILSAEIIAITLGTVAAAGLGTQLLVLAGVAALMTVGVYGFVAGIVKLDDLGLYLQRRRAALAQQLGRAILAAAPWLMRGLSVAGTAAMFLVGGGILAHGLPVLSHPAEALLARLAEASGSGFAALTQSLGGMLLNGLLGVLAGALVLGGLSLGQGVWRHLRR</sequence>
<evidence type="ECO:0000313" key="2">
    <source>
        <dbReference type="EMBL" id="WIT12505.1"/>
    </source>
</evidence>
<dbReference type="AlphaFoldDB" id="A0AA95NE43"/>
<dbReference type="Pfam" id="PF05661">
    <property type="entry name" value="DUF808"/>
    <property type="match status" value="1"/>
</dbReference>
<feature type="transmembrane region" description="Helical" evidence="1">
    <location>
        <begin position="150"/>
        <end position="169"/>
    </location>
</feature>
<keyword evidence="1" id="KW-0812">Transmembrane</keyword>
<accession>A0AA95NE43</accession>
<feature type="transmembrane region" description="Helical" evidence="1">
    <location>
        <begin position="218"/>
        <end position="246"/>
    </location>
</feature>
<keyword evidence="1" id="KW-1133">Transmembrane helix</keyword>